<feature type="chain" id="PRO_5004373181" evidence="1">
    <location>
        <begin position="27"/>
        <end position="219"/>
    </location>
</feature>
<keyword evidence="1" id="KW-0732">Signal</keyword>
<dbReference type="OrthoDB" id="331948at2759"/>
<sequence length="219" mass="24559">MVLNLIGASAVCLMTACLHFYQLWCAIENITTIESWNKSRVEALIRKKKIVPIDFPYDLYTIKENLREIMGHHNPLLWLWPPSGATGTGHEFPVNEDADLSRTWPPKDPDAVMESQTSAAKIRPLLEGEVQPIVEAEIVDSWDEYAEAGLIAESDASEDDYANEEGEYLDSYGVDDEDETSALEELVGADLTLGQLLSKRRSIKIEAVAQKYADSRKTR</sequence>
<dbReference type="STRING" id="1097556.R4X6Z5"/>
<keyword evidence="3" id="KW-1185">Reference proteome</keyword>
<dbReference type="AlphaFoldDB" id="R4X6Z5"/>
<dbReference type="Proteomes" id="UP000013776">
    <property type="component" value="Unassembled WGS sequence"/>
</dbReference>
<dbReference type="EMBL" id="CAHR02000022">
    <property type="protein sequence ID" value="CCG81012.1"/>
    <property type="molecule type" value="Genomic_DNA"/>
</dbReference>
<gene>
    <name evidence="2" type="ORF">TAPDE_000688</name>
</gene>
<protein>
    <submittedName>
        <fullName evidence="2">DHHC zinc finger membrane protein</fullName>
    </submittedName>
</protein>
<name>R4X6Z5_TAPDE</name>
<evidence type="ECO:0000256" key="1">
    <source>
        <dbReference type="SAM" id="SignalP"/>
    </source>
</evidence>
<feature type="signal peptide" evidence="1">
    <location>
        <begin position="1"/>
        <end position="26"/>
    </location>
</feature>
<comment type="caution">
    <text evidence="2">The sequence shown here is derived from an EMBL/GenBank/DDBJ whole genome shotgun (WGS) entry which is preliminary data.</text>
</comment>
<organism evidence="2 3">
    <name type="scientific">Taphrina deformans (strain PYCC 5710 / ATCC 11124 / CBS 356.35 / IMI 108563 / JCM 9778 / NBRC 8474)</name>
    <name type="common">Peach leaf curl fungus</name>
    <name type="synonym">Lalaria deformans</name>
    <dbReference type="NCBI Taxonomy" id="1097556"/>
    <lineage>
        <taxon>Eukaryota</taxon>
        <taxon>Fungi</taxon>
        <taxon>Dikarya</taxon>
        <taxon>Ascomycota</taxon>
        <taxon>Taphrinomycotina</taxon>
        <taxon>Taphrinomycetes</taxon>
        <taxon>Taphrinales</taxon>
        <taxon>Taphrinaceae</taxon>
        <taxon>Taphrina</taxon>
    </lineage>
</organism>
<evidence type="ECO:0000313" key="2">
    <source>
        <dbReference type="EMBL" id="CCG81012.1"/>
    </source>
</evidence>
<accession>R4X6Z5</accession>
<evidence type="ECO:0000313" key="3">
    <source>
        <dbReference type="Proteomes" id="UP000013776"/>
    </source>
</evidence>
<reference evidence="2 3" key="1">
    <citation type="journal article" date="2013" name="MBio">
        <title>Genome sequencing of the plant pathogen Taphrina deformans, the causal agent of peach leaf curl.</title>
        <authorList>
            <person name="Cisse O.H."/>
            <person name="Almeida J.M.G.C.F."/>
            <person name="Fonseca A."/>
            <person name="Kumar A.A."/>
            <person name="Salojaervi J."/>
            <person name="Overmyer K."/>
            <person name="Hauser P.M."/>
            <person name="Pagni M."/>
        </authorList>
    </citation>
    <scope>NUCLEOTIDE SEQUENCE [LARGE SCALE GENOMIC DNA]</scope>
    <source>
        <strain evidence="3">PYCC 5710 / ATCC 11124 / CBS 356.35 / IMI 108563 / JCM 9778 / NBRC 8474</strain>
    </source>
</reference>
<dbReference type="VEuPathDB" id="FungiDB:TAPDE_000688"/>
<proteinExistence type="predicted"/>